<dbReference type="Proteomes" id="UP000190744">
    <property type="component" value="Unassembled WGS sequence"/>
</dbReference>
<feature type="transmembrane region" description="Helical" evidence="10">
    <location>
        <begin position="177"/>
        <end position="196"/>
    </location>
</feature>
<proteinExistence type="predicted"/>
<dbReference type="CDD" id="cd00067">
    <property type="entry name" value="GAL4"/>
    <property type="match status" value="1"/>
</dbReference>
<dbReference type="GO" id="GO:0000981">
    <property type="term" value="F:DNA-binding transcription factor activity, RNA polymerase II-specific"/>
    <property type="evidence" value="ECO:0007669"/>
    <property type="project" value="InterPro"/>
</dbReference>
<dbReference type="SMART" id="SM00066">
    <property type="entry name" value="GAL4"/>
    <property type="match status" value="1"/>
</dbReference>
<dbReference type="InterPro" id="IPR011701">
    <property type="entry name" value="MFS"/>
</dbReference>
<evidence type="ECO:0008006" key="15">
    <source>
        <dbReference type="Google" id="ProtNLM"/>
    </source>
</evidence>
<evidence type="ECO:0000313" key="14">
    <source>
        <dbReference type="Proteomes" id="UP000190744"/>
    </source>
</evidence>
<organism evidence="13 14">
    <name type="scientific">Penicillium brasilianum</name>
    <dbReference type="NCBI Taxonomy" id="104259"/>
    <lineage>
        <taxon>Eukaryota</taxon>
        <taxon>Fungi</taxon>
        <taxon>Dikarya</taxon>
        <taxon>Ascomycota</taxon>
        <taxon>Pezizomycotina</taxon>
        <taxon>Eurotiomycetes</taxon>
        <taxon>Eurotiomycetidae</taxon>
        <taxon>Eurotiales</taxon>
        <taxon>Aspergillaceae</taxon>
        <taxon>Penicillium</taxon>
    </lineage>
</organism>
<feature type="transmembrane region" description="Helical" evidence="10">
    <location>
        <begin position="340"/>
        <end position="358"/>
    </location>
</feature>
<keyword evidence="6 10" id="KW-0472">Membrane</keyword>
<keyword evidence="7" id="KW-0804">Transcription</keyword>
<evidence type="ECO:0000256" key="6">
    <source>
        <dbReference type="ARBA" id="ARBA00023136"/>
    </source>
</evidence>
<dbReference type="FunFam" id="1.20.1720.10:FF:000024">
    <property type="entry name" value="MFS multidrug transporter, putative"/>
    <property type="match status" value="1"/>
</dbReference>
<keyword evidence="2 10" id="KW-0812">Transmembrane</keyword>
<dbReference type="InterPro" id="IPR020846">
    <property type="entry name" value="MFS_dom"/>
</dbReference>
<dbReference type="GO" id="GO:0015174">
    <property type="term" value="F:basic amino acid transmembrane transporter activity"/>
    <property type="evidence" value="ECO:0007669"/>
    <property type="project" value="TreeGrafter"/>
</dbReference>
<comment type="subcellular location">
    <subcellularLocation>
        <location evidence="1">Membrane</location>
        <topology evidence="1">Multi-pass membrane protein</topology>
    </subcellularLocation>
</comment>
<evidence type="ECO:0000259" key="11">
    <source>
        <dbReference type="PROSITE" id="PS50048"/>
    </source>
</evidence>
<dbReference type="PROSITE" id="PS50048">
    <property type="entry name" value="ZN2_CY6_FUNGAL_2"/>
    <property type="match status" value="1"/>
</dbReference>
<keyword evidence="8" id="KW-0539">Nucleus</keyword>
<dbReference type="InterPro" id="IPR036864">
    <property type="entry name" value="Zn2-C6_fun-type_DNA-bd_sf"/>
</dbReference>
<feature type="transmembrane region" description="Helical" evidence="10">
    <location>
        <begin position="146"/>
        <end position="165"/>
    </location>
</feature>
<keyword evidence="4" id="KW-0805">Transcription regulation</keyword>
<dbReference type="EMBL" id="LJBN01000202">
    <property type="protein sequence ID" value="OOQ83215.1"/>
    <property type="molecule type" value="Genomic_DNA"/>
</dbReference>
<feature type="transmembrane region" description="Helical" evidence="10">
    <location>
        <begin position="269"/>
        <end position="291"/>
    </location>
</feature>
<reference evidence="14" key="1">
    <citation type="submission" date="2015-09" db="EMBL/GenBank/DDBJ databases">
        <authorList>
            <person name="Fill T.P."/>
            <person name="Baretta J.F."/>
            <person name="de Almeida L.G."/>
            <person name="Rocha M."/>
            <person name="de Souza D.H."/>
            <person name="Malavazi I."/>
            <person name="Cerdeira L.T."/>
            <person name="Hong H."/>
            <person name="Samborskyy M."/>
            <person name="de Vasconcelos A.T."/>
            <person name="Leadlay P."/>
            <person name="Rodrigues-Filho E."/>
        </authorList>
    </citation>
    <scope>NUCLEOTIDE SEQUENCE [LARGE SCALE GENOMIC DNA]</scope>
    <source>
        <strain evidence="14">LaBioMMi 136</strain>
    </source>
</reference>
<dbReference type="Gene3D" id="1.20.1720.10">
    <property type="entry name" value="Multidrug resistance protein D"/>
    <property type="match status" value="1"/>
</dbReference>
<dbReference type="GO" id="GO:0000329">
    <property type="term" value="C:fungal-type vacuole membrane"/>
    <property type="evidence" value="ECO:0007669"/>
    <property type="project" value="TreeGrafter"/>
</dbReference>
<feature type="transmembrane region" description="Helical" evidence="10">
    <location>
        <begin position="109"/>
        <end position="134"/>
    </location>
</feature>
<dbReference type="GO" id="GO:0003677">
    <property type="term" value="F:DNA binding"/>
    <property type="evidence" value="ECO:0007669"/>
    <property type="project" value="UniProtKB-KW"/>
</dbReference>
<feature type="transmembrane region" description="Helical" evidence="10">
    <location>
        <begin position="238"/>
        <end position="257"/>
    </location>
</feature>
<evidence type="ECO:0000256" key="4">
    <source>
        <dbReference type="ARBA" id="ARBA00023015"/>
    </source>
</evidence>
<dbReference type="PROSITE" id="PS00463">
    <property type="entry name" value="ZN2_CY6_FUNGAL_1"/>
    <property type="match status" value="1"/>
</dbReference>
<dbReference type="InterPro" id="IPR036259">
    <property type="entry name" value="MFS_trans_sf"/>
</dbReference>
<evidence type="ECO:0000256" key="10">
    <source>
        <dbReference type="SAM" id="Phobius"/>
    </source>
</evidence>
<evidence type="ECO:0000256" key="2">
    <source>
        <dbReference type="ARBA" id="ARBA00022692"/>
    </source>
</evidence>
<feature type="compositionally biased region" description="Low complexity" evidence="9">
    <location>
        <begin position="676"/>
        <end position="688"/>
    </location>
</feature>
<feature type="transmembrane region" description="Helical" evidence="10">
    <location>
        <begin position="414"/>
        <end position="437"/>
    </location>
</feature>
<feature type="transmembrane region" description="Helical" evidence="10">
    <location>
        <begin position="312"/>
        <end position="334"/>
    </location>
</feature>
<feature type="domain" description="Zn(2)-C6 fungal-type" evidence="11">
    <location>
        <begin position="727"/>
        <end position="757"/>
    </location>
</feature>
<protein>
    <recommendedName>
        <fullName evidence="15">Zn(2)-C6 fungal-type domain-containing protein</fullName>
    </recommendedName>
</protein>
<feature type="transmembrane region" description="Helical" evidence="10">
    <location>
        <begin position="444"/>
        <end position="464"/>
    </location>
</feature>
<dbReference type="InterPro" id="IPR001138">
    <property type="entry name" value="Zn2Cys6_DnaBD"/>
</dbReference>
<keyword evidence="3 10" id="KW-1133">Transmembrane helix</keyword>
<evidence type="ECO:0000313" key="13">
    <source>
        <dbReference type="EMBL" id="OOQ83215.1"/>
    </source>
</evidence>
<dbReference type="PANTHER" id="PTHR23501:SF67">
    <property type="entry name" value="MFS MULTIDRUG EFFLUX TRANSPORTER (EUROFUNG)"/>
    <property type="match status" value="1"/>
</dbReference>
<evidence type="ECO:0000256" key="9">
    <source>
        <dbReference type="SAM" id="MobiDB-lite"/>
    </source>
</evidence>
<evidence type="ECO:0000256" key="7">
    <source>
        <dbReference type="ARBA" id="ARBA00023163"/>
    </source>
</evidence>
<dbReference type="Pfam" id="PF00172">
    <property type="entry name" value="Zn_clus"/>
    <property type="match status" value="1"/>
</dbReference>
<feature type="domain" description="Major facilitator superfamily (MFS) profile" evidence="12">
    <location>
        <begin position="112"/>
        <end position="604"/>
    </location>
</feature>
<evidence type="ECO:0000256" key="1">
    <source>
        <dbReference type="ARBA" id="ARBA00004141"/>
    </source>
</evidence>
<accession>A0A1S9RCV8</accession>
<dbReference type="CDD" id="cd17502">
    <property type="entry name" value="MFS_Azr1_MDR_like"/>
    <property type="match status" value="1"/>
</dbReference>
<feature type="region of interest" description="Disordered" evidence="9">
    <location>
        <begin position="668"/>
        <end position="719"/>
    </location>
</feature>
<sequence length="1348" mass="148939">MSRSHASEGTPLLRESSTSQSTSYCSVINHSNDVETGLPSIEAENELTFPVLTQVSSAQPSLDIEPSLERYSSIASRRKSNVSARDTDSTSNKESKYASQFIGVSPSQFWVIFSGILLGYVIGFFDSTLMASSYPVITSYFHASNSASWLSTAFLLTSTAFMPLFGRISDALGRKPVYLFSIFMFFVTTAWCGLAQSIGGFIAARAFCGLGAGGVFSMGQVISSDLVRLEYRGVYQSYINLSLGIGSCTGLAFGGLLCDRVGWRGAFLIQLPFIFVYFIMAAMTVPAELGIKLVGSERMTVRQVIRNVDLTGSFFLVSAVTALIMGLNLGGNIFPWTHPLVISSLVAAVVLAIILVRYERHVPLAVLPVELLTQEPRASIIFGNFFGSVSVNTVMFNAPLYFQAVKLATPTDSGLRLLAASIAVTASSVGTGFLITWSKRLKPPIIIGGISMVIGGLFAASMGITTPDSLAMICVSFSSLGQGFAFPSLMVSILATSEQNDQAITTTTLGLARNLGSVMGVSISSWILQNTLLYELENKVTGSDKAQIIGLVRKSIRAIADLDPFHQQQVVGAYALALRVTFLSAAVWGAIMLMLHSRLRLPRLGTPRKATRWNRTWTFEDIGQGDFAYTKPLDRLGRCPPQSAPATRSKVTKDGGWKCWNVRGPTAKTEMNLTTRSQAKSQSQAARKASPKPPTPKQKTISPRQSSASRKKSSEIADTKAKRVRTGCLTCRERHLKCDEALGRCLNCRKSERICRRGIRLNFIDIQTVAPPHVIDRPRGAKVTFRDDSRFIASEYVGGFERYPPPQPDSPVEERRQLHHDAFNLMGHDQLASLFHSVAHSFDPSGFDLSHAAAVDFLGGQDAWHHHEPHLMPGDELLPHGTSNFARKLAMKQYNPSSLVDPEQVYLLQAFVDEVGCWMDSLDSMRYFTQILPLYAIDEPLLLKAFLACGARHLSLVNSSFDKAKATKYYDEATQDLLNAMHDPNRDSVLCTTAALVLSIYEIMAPQQTPGANHIAGSRALIRECGWTAKTPGLGGSSFWISVGMELLSSLHYKWTLSWNPDTWGVDMDMHQQPHQVQLFGKTEELWLHRIIYICAKIANFRIAAQSLQSVNGSMNYTNELSDVFTEWSHYEALCRQWYENAPRSLKPLGNVPQWQTEPMSSFSRIWLHKRIAIVSQLFYHTACLLLGKAHPLQAELHRKMQQTHARDICGIVANTKDKGVINVSIRCLAIAAECLDTGEAQKEALSIFDAIVKDTSWHAEPIQNELKQLWGWNIAQPETLDPTQMHNHQYGLDPALPIPKGPEFPPGLSNPLLDVGDFSMENHPYQEHYVAPHHHGLDHHLYQSYLI</sequence>
<dbReference type="Gene3D" id="1.20.1250.20">
    <property type="entry name" value="MFS general substrate transporter like domains"/>
    <property type="match status" value="1"/>
</dbReference>
<feature type="transmembrane region" description="Helical" evidence="10">
    <location>
        <begin position="571"/>
        <end position="595"/>
    </location>
</feature>
<evidence type="ECO:0000259" key="12">
    <source>
        <dbReference type="PROSITE" id="PS50850"/>
    </source>
</evidence>
<evidence type="ECO:0000256" key="8">
    <source>
        <dbReference type="ARBA" id="ARBA00023242"/>
    </source>
</evidence>
<dbReference type="SUPFAM" id="SSF57701">
    <property type="entry name" value="Zn2/Cys6 DNA-binding domain"/>
    <property type="match status" value="1"/>
</dbReference>
<keyword evidence="5" id="KW-0238">DNA-binding</keyword>
<dbReference type="GO" id="GO:0008270">
    <property type="term" value="F:zinc ion binding"/>
    <property type="evidence" value="ECO:0007669"/>
    <property type="project" value="InterPro"/>
</dbReference>
<dbReference type="PROSITE" id="PS50850">
    <property type="entry name" value="MFS"/>
    <property type="match status" value="1"/>
</dbReference>
<comment type="caution">
    <text evidence="13">The sequence shown here is derived from an EMBL/GenBank/DDBJ whole genome shotgun (WGS) entry which is preliminary data.</text>
</comment>
<dbReference type="InterPro" id="IPR021858">
    <property type="entry name" value="Fun_TF"/>
</dbReference>
<evidence type="ECO:0000256" key="5">
    <source>
        <dbReference type="ARBA" id="ARBA00023125"/>
    </source>
</evidence>
<dbReference type="PANTHER" id="PTHR23501">
    <property type="entry name" value="MAJOR FACILITATOR SUPERFAMILY"/>
    <property type="match status" value="1"/>
</dbReference>
<dbReference type="Pfam" id="PF11951">
    <property type="entry name" value="Fungal_trans_2"/>
    <property type="match status" value="1"/>
</dbReference>
<gene>
    <name evidence="13" type="ORF">PEBR_36353</name>
</gene>
<name>A0A1S9RCV8_PENBI</name>
<feature type="transmembrane region" description="Helical" evidence="10">
    <location>
        <begin position="202"/>
        <end position="226"/>
    </location>
</feature>
<feature type="transmembrane region" description="Helical" evidence="10">
    <location>
        <begin position="379"/>
        <end position="402"/>
    </location>
</feature>
<evidence type="ECO:0000256" key="3">
    <source>
        <dbReference type="ARBA" id="ARBA00022989"/>
    </source>
</evidence>
<feature type="transmembrane region" description="Helical" evidence="10">
    <location>
        <begin position="470"/>
        <end position="495"/>
    </location>
</feature>
<dbReference type="Pfam" id="PF07690">
    <property type="entry name" value="MFS_1"/>
    <property type="match status" value="1"/>
</dbReference>
<feature type="compositionally biased region" description="Polar residues" evidence="9">
    <location>
        <begin position="697"/>
        <end position="708"/>
    </location>
</feature>
<dbReference type="SUPFAM" id="SSF103473">
    <property type="entry name" value="MFS general substrate transporter"/>
    <property type="match status" value="1"/>
</dbReference>